<dbReference type="InterPro" id="IPR006016">
    <property type="entry name" value="UspA"/>
</dbReference>
<accession>A0A1G8YD32</accession>
<gene>
    <name evidence="3" type="ORF">SAMN05421874_104358</name>
</gene>
<evidence type="ECO:0000256" key="1">
    <source>
        <dbReference type="ARBA" id="ARBA00008791"/>
    </source>
</evidence>
<organism evidence="3 4">
    <name type="scientific">Nonomuraea maritima</name>
    <dbReference type="NCBI Taxonomy" id="683260"/>
    <lineage>
        <taxon>Bacteria</taxon>
        <taxon>Bacillati</taxon>
        <taxon>Actinomycetota</taxon>
        <taxon>Actinomycetes</taxon>
        <taxon>Streptosporangiales</taxon>
        <taxon>Streptosporangiaceae</taxon>
        <taxon>Nonomuraea</taxon>
    </lineage>
</organism>
<sequence>MGVDGSEAGRVALGWAAEDAARRRLPLRLVHVREPWAAETEPTARSGRVTMVEWRAELLAESAARARVLAPGIDVSTAVATGAVVERLRTEGETADTLVVGGRGLGRLHGLALGSVTLGLAGHTDSPLVVVRMLPQRERGEVVVGYDGSPDADTAMAYGQQQALARSALLRVLHCSRYPALSPHPVGYGPVPVPHPDDVGARLALWQEKAPEVEMVESLVPGSAVGALIEASRAADLVVVGSRGRTGVASAVLGSVSHGVLRRARCPVAVVRARQRT</sequence>
<proteinExistence type="inferred from homology"/>
<evidence type="ECO:0000313" key="3">
    <source>
        <dbReference type="EMBL" id="SDK00583.1"/>
    </source>
</evidence>
<evidence type="ECO:0000259" key="2">
    <source>
        <dbReference type="Pfam" id="PF00582"/>
    </source>
</evidence>
<dbReference type="Gene3D" id="3.40.50.620">
    <property type="entry name" value="HUPs"/>
    <property type="match status" value="2"/>
</dbReference>
<dbReference type="PRINTS" id="PR01438">
    <property type="entry name" value="UNVRSLSTRESS"/>
</dbReference>
<dbReference type="RefSeq" id="WP_245740162.1">
    <property type="nucleotide sequence ID" value="NZ_FNFB01000004.1"/>
</dbReference>
<keyword evidence="4" id="KW-1185">Reference proteome</keyword>
<dbReference type="SUPFAM" id="SSF52402">
    <property type="entry name" value="Adenine nucleotide alpha hydrolases-like"/>
    <property type="match status" value="2"/>
</dbReference>
<dbReference type="InterPro" id="IPR006015">
    <property type="entry name" value="Universal_stress_UspA"/>
</dbReference>
<dbReference type="AlphaFoldDB" id="A0A1G8YD32"/>
<dbReference type="InterPro" id="IPR014729">
    <property type="entry name" value="Rossmann-like_a/b/a_fold"/>
</dbReference>
<protein>
    <submittedName>
        <fullName evidence="3">Nucleotide-binding universal stress protein, UspA family</fullName>
    </submittedName>
</protein>
<evidence type="ECO:0000313" key="4">
    <source>
        <dbReference type="Proteomes" id="UP000198683"/>
    </source>
</evidence>
<dbReference type="Proteomes" id="UP000198683">
    <property type="component" value="Unassembled WGS sequence"/>
</dbReference>
<dbReference type="Pfam" id="PF00582">
    <property type="entry name" value="Usp"/>
    <property type="match status" value="2"/>
</dbReference>
<reference evidence="3 4" key="1">
    <citation type="submission" date="2016-10" db="EMBL/GenBank/DDBJ databases">
        <authorList>
            <person name="de Groot N.N."/>
        </authorList>
    </citation>
    <scope>NUCLEOTIDE SEQUENCE [LARGE SCALE GENOMIC DNA]</scope>
    <source>
        <strain evidence="3 4">CGMCC 4.5681</strain>
    </source>
</reference>
<feature type="domain" description="UspA" evidence="2">
    <location>
        <begin position="2"/>
        <end position="132"/>
    </location>
</feature>
<dbReference type="EMBL" id="FNFB01000004">
    <property type="protein sequence ID" value="SDK00583.1"/>
    <property type="molecule type" value="Genomic_DNA"/>
</dbReference>
<name>A0A1G8YD32_9ACTN</name>
<feature type="domain" description="UspA" evidence="2">
    <location>
        <begin position="142"/>
        <end position="272"/>
    </location>
</feature>
<dbReference type="PANTHER" id="PTHR46268">
    <property type="entry name" value="STRESS RESPONSE PROTEIN NHAX"/>
    <property type="match status" value="1"/>
</dbReference>
<comment type="similarity">
    <text evidence="1">Belongs to the universal stress protein A family.</text>
</comment>
<dbReference type="PANTHER" id="PTHR46268:SF6">
    <property type="entry name" value="UNIVERSAL STRESS PROTEIN UP12"/>
    <property type="match status" value="1"/>
</dbReference>
<dbReference type="STRING" id="683260.SAMN05421874_104358"/>